<feature type="compositionally biased region" description="Basic and acidic residues" evidence="1">
    <location>
        <begin position="39"/>
        <end position="49"/>
    </location>
</feature>
<feature type="compositionally biased region" description="Polar residues" evidence="1">
    <location>
        <begin position="50"/>
        <end position="61"/>
    </location>
</feature>
<organism evidence="3 4">
    <name type="scientific">Limulus polyphemus</name>
    <name type="common">Atlantic horseshoe crab</name>
    <dbReference type="NCBI Taxonomy" id="6850"/>
    <lineage>
        <taxon>Eukaryota</taxon>
        <taxon>Metazoa</taxon>
        <taxon>Ecdysozoa</taxon>
        <taxon>Arthropoda</taxon>
        <taxon>Chelicerata</taxon>
        <taxon>Merostomata</taxon>
        <taxon>Xiphosura</taxon>
        <taxon>Limulidae</taxon>
        <taxon>Limulus</taxon>
    </lineage>
</organism>
<dbReference type="Gene3D" id="1.10.150.50">
    <property type="entry name" value="Transcription Factor, Ets-1"/>
    <property type="match status" value="1"/>
</dbReference>
<feature type="region of interest" description="Disordered" evidence="1">
    <location>
        <begin position="30"/>
        <end position="70"/>
    </location>
</feature>
<proteinExistence type="predicted"/>
<accession>A0ABM1THH8</accession>
<sequence>MYPSALIPESPACPCHGVSVLTVLPLTDSRGNKFNDSWSDEKSNFRLSRESSPAVTKGTSQPPLPRDPRQWTRDHVASWLKHMSSCHRLPSVKLERFLMNGKALCLMNMEMFVQRVPLGGKLLYKDFQLRLTSVLYS</sequence>
<dbReference type="GeneID" id="111088746"/>
<dbReference type="Pfam" id="PF02198">
    <property type="entry name" value="SAM_PNT"/>
    <property type="match status" value="1"/>
</dbReference>
<dbReference type="PROSITE" id="PS51433">
    <property type="entry name" value="PNT"/>
    <property type="match status" value="1"/>
</dbReference>
<evidence type="ECO:0000313" key="3">
    <source>
        <dbReference type="Proteomes" id="UP000694941"/>
    </source>
</evidence>
<protein>
    <submittedName>
        <fullName evidence="4">Protein C-ets-1-like</fullName>
    </submittedName>
</protein>
<dbReference type="Proteomes" id="UP000694941">
    <property type="component" value="Unplaced"/>
</dbReference>
<reference evidence="4" key="1">
    <citation type="submission" date="2025-08" db="UniProtKB">
        <authorList>
            <consortium name="RefSeq"/>
        </authorList>
    </citation>
    <scope>IDENTIFICATION</scope>
    <source>
        <tissue evidence="4">Muscle</tissue>
    </source>
</reference>
<evidence type="ECO:0000256" key="1">
    <source>
        <dbReference type="SAM" id="MobiDB-lite"/>
    </source>
</evidence>
<dbReference type="RefSeq" id="XP_022255334.1">
    <property type="nucleotide sequence ID" value="XM_022399626.1"/>
</dbReference>
<evidence type="ECO:0000259" key="2">
    <source>
        <dbReference type="PROSITE" id="PS51433"/>
    </source>
</evidence>
<dbReference type="CDD" id="cd08536">
    <property type="entry name" value="SAM_PNT-Mae"/>
    <property type="match status" value="1"/>
</dbReference>
<gene>
    <name evidence="4" type="primary">LOC111088746</name>
</gene>
<name>A0ABM1THH8_LIMPO</name>
<dbReference type="InterPro" id="IPR013761">
    <property type="entry name" value="SAM/pointed_sf"/>
</dbReference>
<dbReference type="InterPro" id="IPR003118">
    <property type="entry name" value="Pointed_dom"/>
</dbReference>
<evidence type="ECO:0000313" key="4">
    <source>
        <dbReference type="RefSeq" id="XP_022255334.1"/>
    </source>
</evidence>
<dbReference type="SUPFAM" id="SSF47769">
    <property type="entry name" value="SAM/Pointed domain"/>
    <property type="match status" value="1"/>
</dbReference>
<dbReference type="SMART" id="SM00251">
    <property type="entry name" value="SAM_PNT"/>
    <property type="match status" value="1"/>
</dbReference>
<feature type="domain" description="PNT" evidence="2">
    <location>
        <begin position="50"/>
        <end position="134"/>
    </location>
</feature>
<keyword evidence="3" id="KW-1185">Reference proteome</keyword>